<keyword evidence="4 5" id="KW-0067">ATP-binding</keyword>
<evidence type="ECO:0000256" key="5">
    <source>
        <dbReference type="RuleBase" id="RU363066"/>
    </source>
</evidence>
<evidence type="ECO:0000256" key="2">
    <source>
        <dbReference type="ARBA" id="ARBA00022741"/>
    </source>
</evidence>
<dbReference type="GO" id="GO:0005737">
    <property type="term" value="C:cytoplasm"/>
    <property type="evidence" value="ECO:0007669"/>
    <property type="project" value="TreeGrafter"/>
</dbReference>
<gene>
    <name evidence="6" type="ORF">J8A68_005976</name>
</gene>
<protein>
    <recommendedName>
        <fullName evidence="5">Gluconokinase</fullName>
        <ecNumber evidence="5">2.7.1.12</ecNumber>
    </recommendedName>
</protein>
<organism evidence="6 7">
    <name type="scientific">[Candida] subhashii</name>
    <dbReference type="NCBI Taxonomy" id="561895"/>
    <lineage>
        <taxon>Eukaryota</taxon>
        <taxon>Fungi</taxon>
        <taxon>Dikarya</taxon>
        <taxon>Ascomycota</taxon>
        <taxon>Saccharomycotina</taxon>
        <taxon>Pichiomycetes</taxon>
        <taxon>Debaryomycetaceae</taxon>
        <taxon>Spathaspora</taxon>
    </lineage>
</organism>
<keyword evidence="3 5" id="KW-0418">Kinase</keyword>
<dbReference type="InterPro" id="IPR006001">
    <property type="entry name" value="Therm_gnt_kin"/>
</dbReference>
<dbReference type="GO" id="GO:0046316">
    <property type="term" value="F:gluconokinase activity"/>
    <property type="evidence" value="ECO:0007669"/>
    <property type="project" value="UniProtKB-EC"/>
</dbReference>
<proteinExistence type="inferred from homology"/>
<comment type="caution">
    <text evidence="6">The sequence shown here is derived from an EMBL/GenBank/DDBJ whole genome shotgun (WGS) entry which is preliminary data.</text>
</comment>
<comment type="pathway">
    <text evidence="5">Carbohydrate acid metabolism; D-gluconate degradation.</text>
</comment>
<evidence type="ECO:0000313" key="6">
    <source>
        <dbReference type="EMBL" id="KAG7660557.1"/>
    </source>
</evidence>
<dbReference type="EMBL" id="JAGSYN010000277">
    <property type="protein sequence ID" value="KAG7660557.1"/>
    <property type="molecule type" value="Genomic_DNA"/>
</dbReference>
<dbReference type="NCBIfam" id="TIGR01313">
    <property type="entry name" value="therm_gnt_kin"/>
    <property type="match status" value="1"/>
</dbReference>
<sequence length="182" mass="20629">MTRRSTVIVVGGPAGTGKSTQGELFAKNLNCPLIEGDDLHPKENVDKMARGQPLTDEDRWGWLKELSEVASTKALDENNESGLCVVTCSMLKKIYREFIKANAIQASELNFRFVFLYTTFEELVKRVESRKGHYMKSEMVKSQYDIMEIPKDEELGEAIPIDTTNKTPAEIFEEIITKVKFT</sequence>
<comment type="catalytic activity">
    <reaction evidence="5">
        <text>D-gluconate + ATP = 6-phospho-D-gluconate + ADP + H(+)</text>
        <dbReference type="Rhea" id="RHEA:19433"/>
        <dbReference type="ChEBI" id="CHEBI:15378"/>
        <dbReference type="ChEBI" id="CHEBI:18391"/>
        <dbReference type="ChEBI" id="CHEBI:30616"/>
        <dbReference type="ChEBI" id="CHEBI:58759"/>
        <dbReference type="ChEBI" id="CHEBI:456216"/>
        <dbReference type="EC" id="2.7.1.12"/>
    </reaction>
</comment>
<dbReference type="CDD" id="cd02021">
    <property type="entry name" value="GntK"/>
    <property type="match status" value="1"/>
</dbReference>
<dbReference type="RefSeq" id="XP_049260790.1">
    <property type="nucleotide sequence ID" value="XM_049410100.1"/>
</dbReference>
<evidence type="ECO:0000256" key="3">
    <source>
        <dbReference type="ARBA" id="ARBA00022777"/>
    </source>
</evidence>
<dbReference type="Proteomes" id="UP000694255">
    <property type="component" value="Unassembled WGS sequence"/>
</dbReference>
<reference evidence="6 7" key="1">
    <citation type="journal article" date="2021" name="DNA Res.">
        <title>Genome analysis of Candida subhashii reveals its hybrid nature and dual mitochondrial genome conformations.</title>
        <authorList>
            <person name="Mixao V."/>
            <person name="Hegedusova E."/>
            <person name="Saus E."/>
            <person name="Pryszcz L.P."/>
            <person name="Cillingova A."/>
            <person name="Nosek J."/>
            <person name="Gabaldon T."/>
        </authorList>
    </citation>
    <scope>NUCLEOTIDE SEQUENCE [LARGE SCALE GENOMIC DNA]</scope>
    <source>
        <strain evidence="6 7">CBS 10753</strain>
    </source>
</reference>
<dbReference type="EC" id="2.7.1.12" evidence="5"/>
<dbReference type="PANTHER" id="PTHR43442:SF3">
    <property type="entry name" value="GLUCONOKINASE-RELATED"/>
    <property type="match status" value="1"/>
</dbReference>
<dbReference type="GO" id="GO:0005524">
    <property type="term" value="F:ATP binding"/>
    <property type="evidence" value="ECO:0007669"/>
    <property type="project" value="UniProtKB-KW"/>
</dbReference>
<dbReference type="PANTHER" id="PTHR43442">
    <property type="entry name" value="GLUCONOKINASE-RELATED"/>
    <property type="match status" value="1"/>
</dbReference>
<keyword evidence="7" id="KW-1185">Reference proteome</keyword>
<dbReference type="OrthoDB" id="275177at2759"/>
<dbReference type="GeneID" id="73472776"/>
<keyword evidence="1 5" id="KW-0808">Transferase</keyword>
<evidence type="ECO:0000256" key="4">
    <source>
        <dbReference type="ARBA" id="ARBA00022840"/>
    </source>
</evidence>
<dbReference type="AlphaFoldDB" id="A0A8J5UH01"/>
<dbReference type="Pfam" id="PF01202">
    <property type="entry name" value="SKI"/>
    <property type="match status" value="1"/>
</dbReference>
<name>A0A8J5UH01_9ASCO</name>
<keyword evidence="2 5" id="KW-0547">Nucleotide-binding</keyword>
<evidence type="ECO:0000313" key="7">
    <source>
        <dbReference type="Proteomes" id="UP000694255"/>
    </source>
</evidence>
<evidence type="ECO:0000256" key="1">
    <source>
        <dbReference type="ARBA" id="ARBA00022679"/>
    </source>
</evidence>
<comment type="similarity">
    <text evidence="5">Belongs to the gluconokinase GntK/GntV family.</text>
</comment>
<dbReference type="GO" id="GO:0005975">
    <property type="term" value="P:carbohydrate metabolic process"/>
    <property type="evidence" value="ECO:0007669"/>
    <property type="project" value="InterPro"/>
</dbReference>
<accession>A0A8J5UH01</accession>
<dbReference type="InterPro" id="IPR031322">
    <property type="entry name" value="Shikimate/glucono_kinase"/>
</dbReference>